<dbReference type="EMBL" id="CP042906">
    <property type="protein sequence ID" value="QEX20009.1"/>
    <property type="molecule type" value="Genomic_DNA"/>
</dbReference>
<gene>
    <name evidence="3" type="ORF">FRZ44_53240</name>
</gene>
<keyword evidence="1" id="KW-0472">Membrane</keyword>
<feature type="transmembrane region" description="Helical" evidence="1">
    <location>
        <begin position="392"/>
        <end position="410"/>
    </location>
</feature>
<evidence type="ECO:0000313" key="3">
    <source>
        <dbReference type="EMBL" id="QEX20009.1"/>
    </source>
</evidence>
<dbReference type="GO" id="GO:0000271">
    <property type="term" value="P:polysaccharide biosynthetic process"/>
    <property type="evidence" value="ECO:0007669"/>
    <property type="project" value="TreeGrafter"/>
</dbReference>
<dbReference type="PANTHER" id="PTHR23028:SF131">
    <property type="entry name" value="BLR2367 PROTEIN"/>
    <property type="match status" value="1"/>
</dbReference>
<dbReference type="Pfam" id="PF01757">
    <property type="entry name" value="Acyl_transf_3"/>
    <property type="match status" value="1"/>
</dbReference>
<evidence type="ECO:0000256" key="1">
    <source>
        <dbReference type="SAM" id="Phobius"/>
    </source>
</evidence>
<dbReference type="AlphaFoldDB" id="A0A5J6MRP3"/>
<feature type="transmembrane region" description="Helical" evidence="1">
    <location>
        <begin position="358"/>
        <end position="380"/>
    </location>
</feature>
<feature type="transmembrane region" description="Helical" evidence="1">
    <location>
        <begin position="416"/>
        <end position="437"/>
    </location>
</feature>
<keyword evidence="4" id="KW-1185">Reference proteome</keyword>
<name>A0A5J6MRP3_9PROT</name>
<dbReference type="InterPro" id="IPR050879">
    <property type="entry name" value="Acyltransferase_3"/>
</dbReference>
<reference evidence="3 4" key="1">
    <citation type="submission" date="2019-08" db="EMBL/GenBank/DDBJ databases">
        <title>Hyperibacter terrae gen. nov., sp. nov. and Hyperibacter viscosus sp. nov., two new members in the family Rhodospirillaceae isolated from the rhizosphere of Hypericum perforatum.</title>
        <authorList>
            <person name="Noviana Z."/>
        </authorList>
    </citation>
    <scope>NUCLEOTIDE SEQUENCE [LARGE SCALE GENOMIC DNA]</scope>
    <source>
        <strain evidence="3 4">R5913</strain>
    </source>
</reference>
<feature type="transmembrane region" description="Helical" evidence="1">
    <location>
        <begin position="204"/>
        <end position="223"/>
    </location>
</feature>
<accession>A0A5J6MRP3</accession>
<feature type="domain" description="Acyltransferase 3" evidence="2">
    <location>
        <begin position="129"/>
        <end position="433"/>
    </location>
</feature>
<feature type="transmembrane region" description="Helical" evidence="1">
    <location>
        <begin position="132"/>
        <end position="150"/>
    </location>
</feature>
<dbReference type="KEGG" id="htq:FRZ44_53240"/>
<dbReference type="GO" id="GO:0016747">
    <property type="term" value="F:acyltransferase activity, transferring groups other than amino-acyl groups"/>
    <property type="evidence" value="ECO:0007669"/>
    <property type="project" value="InterPro"/>
</dbReference>
<dbReference type="InterPro" id="IPR002656">
    <property type="entry name" value="Acyl_transf_3_dom"/>
</dbReference>
<organism evidence="3 4">
    <name type="scientific">Hypericibacter terrae</name>
    <dbReference type="NCBI Taxonomy" id="2602015"/>
    <lineage>
        <taxon>Bacteria</taxon>
        <taxon>Pseudomonadati</taxon>
        <taxon>Pseudomonadota</taxon>
        <taxon>Alphaproteobacteria</taxon>
        <taxon>Rhodospirillales</taxon>
        <taxon>Dongiaceae</taxon>
        <taxon>Hypericibacter</taxon>
    </lineage>
</organism>
<feature type="transmembrane region" description="Helical" evidence="1">
    <location>
        <begin position="283"/>
        <end position="304"/>
    </location>
</feature>
<feature type="transmembrane region" description="Helical" evidence="1">
    <location>
        <begin position="162"/>
        <end position="183"/>
    </location>
</feature>
<feature type="transmembrane region" description="Helical" evidence="1">
    <location>
        <begin position="335"/>
        <end position="352"/>
    </location>
</feature>
<dbReference type="PANTHER" id="PTHR23028">
    <property type="entry name" value="ACETYLTRANSFERASE"/>
    <property type="match status" value="1"/>
</dbReference>
<evidence type="ECO:0000313" key="4">
    <source>
        <dbReference type="Proteomes" id="UP000326202"/>
    </source>
</evidence>
<keyword evidence="1" id="KW-0812">Transmembrane</keyword>
<feature type="transmembrane region" description="Helical" evidence="1">
    <location>
        <begin position="310"/>
        <end position="330"/>
    </location>
</feature>
<proteinExistence type="predicted"/>
<dbReference type="Proteomes" id="UP000326202">
    <property type="component" value="Chromosome"/>
</dbReference>
<dbReference type="GO" id="GO:0016020">
    <property type="term" value="C:membrane"/>
    <property type="evidence" value="ECO:0007669"/>
    <property type="project" value="TreeGrafter"/>
</dbReference>
<sequence length="462" mass="49998">MRLWAHGGRILSKDPPAPPDLDLPPASLLGISPAFESRAIKVVPLNVQAETRILFSVTVQPSIAGGISSNPTLQSLTVLSLSAHCDICLPCSNPISNFAFIFQDAACFPSRSGQPIPMNQSPAPFRLRGIQCLRALAALLVVIQHAVFFASQAEGRDITFFLRFQLGASGVFLFFMLSGFVMAMQVGQTPRRFALHRIVRIYPGYLLALAGRTLLFALLSPFAPGLPRTFDFDLSLLLLPTGRLVDSVAVPYWSLIYEMCFYFLLLVMISMRFRHAGYATAMLAWAVAILLAPTLGITSGFWGAADVTQILFSPFSLFFIGGFLLSSALYAGQRLAFALWLLLVVAASIGQGTVVTPFFAGIIVVGSLLIALTSVPQIAWPSPLARLGDGSYGLYLLHLPIIYGLFLSLAGAGYGFWPLFAILFDAALIGAGAFGLFECALYRDRLRPLADRLSGRLRPVAV</sequence>
<evidence type="ECO:0000259" key="2">
    <source>
        <dbReference type="Pfam" id="PF01757"/>
    </source>
</evidence>
<dbReference type="RefSeq" id="WP_191908315.1">
    <property type="nucleotide sequence ID" value="NZ_CP042906.1"/>
</dbReference>
<protein>
    <recommendedName>
        <fullName evidence="2">Acyltransferase 3 domain-containing protein</fullName>
    </recommendedName>
</protein>
<feature type="transmembrane region" description="Helical" evidence="1">
    <location>
        <begin position="252"/>
        <end position="271"/>
    </location>
</feature>
<keyword evidence="1" id="KW-1133">Transmembrane helix</keyword>